<dbReference type="Pfam" id="PF06452">
    <property type="entry name" value="CBM9_1"/>
    <property type="match status" value="1"/>
</dbReference>
<feature type="domain" description="Carbohydrate-binding" evidence="2">
    <location>
        <begin position="59"/>
        <end position="203"/>
    </location>
</feature>
<keyword evidence="1" id="KW-1133">Transmembrane helix</keyword>
<dbReference type="Gene3D" id="2.60.40.1190">
    <property type="match status" value="1"/>
</dbReference>
<feature type="domain" description="DUF5916" evidence="3">
    <location>
        <begin position="252"/>
        <end position="826"/>
    </location>
</feature>
<reference evidence="5" key="1">
    <citation type="submission" date="2016-11" db="EMBL/GenBank/DDBJ databases">
        <authorList>
            <person name="Varghese N."/>
            <person name="Submissions S."/>
        </authorList>
    </citation>
    <scope>NUCLEOTIDE SEQUENCE [LARGE SCALE GENOMIC DNA]</scope>
    <source>
        <strain evidence="5">DSM 22623</strain>
    </source>
</reference>
<organism evidence="4 5">
    <name type="scientific">Aquimarina spongiae</name>
    <dbReference type="NCBI Taxonomy" id="570521"/>
    <lineage>
        <taxon>Bacteria</taxon>
        <taxon>Pseudomonadati</taxon>
        <taxon>Bacteroidota</taxon>
        <taxon>Flavobacteriia</taxon>
        <taxon>Flavobacteriales</taxon>
        <taxon>Flavobacteriaceae</taxon>
        <taxon>Aquimarina</taxon>
    </lineage>
</organism>
<dbReference type="GO" id="GO:0016052">
    <property type="term" value="P:carbohydrate catabolic process"/>
    <property type="evidence" value="ECO:0007669"/>
    <property type="project" value="InterPro"/>
</dbReference>
<gene>
    <name evidence="4" type="ORF">SAMN04488508_101788</name>
</gene>
<keyword evidence="1" id="KW-0812">Transmembrane</keyword>
<dbReference type="Proteomes" id="UP000184432">
    <property type="component" value="Unassembled WGS sequence"/>
</dbReference>
<feature type="transmembrane region" description="Helical" evidence="1">
    <location>
        <begin position="20"/>
        <end position="42"/>
    </location>
</feature>
<sequence length="830" mass="95776">MRFNNPRFAKDQKVRILVQFMNISLCFKFSVFFFLSTMLMMAQEKKEIHAKRISNPPKIDGVLSDEVWQDIPASGNFHMWQPGNEGTIPQNLQSEIKMAYDDKAVYFAAYLYDNEPDKILRQFSQRDNVFVQSDFFAVSINTYNDGINETRFYITSAGTIGDSRADQFNEDFSYNVVFDAKASFDEKGWYAEFKIPYNALRFPEVDVQDWSINFFRRLQQRNQSHSWNFINNEIGQRTQYNGLVTGVKGINPPVRLTFFPFLQGLVSTVDGETETDFSAGMDVKYGLSDSFTLDATLIPDFGQAAFDEVRLNLGPFEQTFGENRQFFTEGTELFNKGNIFFSRRVGNGPSSSVTDDDLQENEVAEDNPSKVNLLNALKISGRTKDNLGIGVFNAITEKTEVRITDTITGNVRKQVVEPLANYNILVLDQQFNQNSSVSLINTSVIRNGSGFRDANVTGLAWNLANKANSYRFTGRTIVSQINLPGDNIGGFASEIDFDRIKGNFRFGFGHDLANKTYDINDLGVNFRNNFNNFRISASYQIFEPKGIFNNYRISTFIRHRRLYDPSVQTRNSAGIDWFFVTRERFAFGGFSSYNSDNDDYFEPRVPGRFVTFSENLGGNMWVSSDYRKKFAYDVRAFYRNWFADPQERYGINISPRYRFSDNFLVIWTTDYSVRKRDFGFIDLEDDNVFLGQRDITTVENSLSASYNFDSYKAINLRFRNFWSAADYTENTFFLLNDDGTRDLTDYDTTENDPNTNFNIWNLDLSFNWRFAPGSEATLLYRNQIFNQDNFSTLNYTDSLNNLFDQPIQHTLSLRVVYFIDVNNLKRSSKG</sequence>
<dbReference type="Pfam" id="PF19313">
    <property type="entry name" value="DUF5916"/>
    <property type="match status" value="1"/>
</dbReference>
<proteinExistence type="predicted"/>
<dbReference type="EMBL" id="FQYP01000001">
    <property type="protein sequence ID" value="SHI47299.1"/>
    <property type="molecule type" value="Genomic_DNA"/>
</dbReference>
<dbReference type="AlphaFoldDB" id="A0A1M6BF19"/>
<protein>
    <submittedName>
        <fullName evidence="4">Carbohydrate family 9 binding domain-like</fullName>
    </submittedName>
</protein>
<keyword evidence="1" id="KW-0472">Membrane</keyword>
<dbReference type="GO" id="GO:0004553">
    <property type="term" value="F:hydrolase activity, hydrolyzing O-glycosyl compounds"/>
    <property type="evidence" value="ECO:0007669"/>
    <property type="project" value="InterPro"/>
</dbReference>
<name>A0A1M6BF19_9FLAO</name>
<dbReference type="STRING" id="570521.SAMN04488508_101788"/>
<evidence type="ECO:0000313" key="4">
    <source>
        <dbReference type="EMBL" id="SHI47299.1"/>
    </source>
</evidence>
<dbReference type="InterPro" id="IPR045670">
    <property type="entry name" value="DUF5916"/>
</dbReference>
<evidence type="ECO:0000256" key="1">
    <source>
        <dbReference type="SAM" id="Phobius"/>
    </source>
</evidence>
<evidence type="ECO:0000313" key="5">
    <source>
        <dbReference type="Proteomes" id="UP000184432"/>
    </source>
</evidence>
<dbReference type="InterPro" id="IPR010502">
    <property type="entry name" value="Carb-bd_dom_fam9"/>
</dbReference>
<evidence type="ECO:0000259" key="2">
    <source>
        <dbReference type="Pfam" id="PF06452"/>
    </source>
</evidence>
<dbReference type="SUPFAM" id="SSF49344">
    <property type="entry name" value="CBD9-like"/>
    <property type="match status" value="1"/>
</dbReference>
<keyword evidence="5" id="KW-1185">Reference proteome</keyword>
<accession>A0A1M6BF19</accession>
<dbReference type="GO" id="GO:0030246">
    <property type="term" value="F:carbohydrate binding"/>
    <property type="evidence" value="ECO:0007669"/>
    <property type="project" value="InterPro"/>
</dbReference>
<evidence type="ECO:0000259" key="3">
    <source>
        <dbReference type="Pfam" id="PF19313"/>
    </source>
</evidence>
<dbReference type="CDD" id="cd09618">
    <property type="entry name" value="CBM9_like_2"/>
    <property type="match status" value="1"/>
</dbReference>